<evidence type="ECO:0000313" key="3">
    <source>
        <dbReference type="Proteomes" id="UP000603602"/>
    </source>
</evidence>
<gene>
    <name evidence="2" type="ORF">IFO67_14615</name>
</gene>
<evidence type="ECO:0000313" key="2">
    <source>
        <dbReference type="EMBL" id="MBD8504126.1"/>
    </source>
</evidence>
<accession>A0ABR9BFY3</accession>
<dbReference type="InterPro" id="IPR009506">
    <property type="entry name" value="YjiS-like"/>
</dbReference>
<dbReference type="RefSeq" id="WP_187718901.1">
    <property type="nucleotide sequence ID" value="NZ_JACTAH010000002.1"/>
</dbReference>
<keyword evidence="3" id="KW-1185">Reference proteome</keyword>
<proteinExistence type="predicted"/>
<feature type="domain" description="YjiS-like" evidence="1">
    <location>
        <begin position="31"/>
        <end position="64"/>
    </location>
</feature>
<organism evidence="2 3">
    <name type="scientific">Thauera sedimentorum</name>
    <dbReference type="NCBI Taxonomy" id="2767595"/>
    <lineage>
        <taxon>Bacteria</taxon>
        <taxon>Pseudomonadati</taxon>
        <taxon>Pseudomonadota</taxon>
        <taxon>Betaproteobacteria</taxon>
        <taxon>Rhodocyclales</taxon>
        <taxon>Zoogloeaceae</taxon>
        <taxon>Thauera</taxon>
    </lineage>
</organism>
<dbReference type="Proteomes" id="UP000603602">
    <property type="component" value="Unassembled WGS sequence"/>
</dbReference>
<name>A0ABR9BFY3_9RHOO</name>
<evidence type="ECO:0000259" key="1">
    <source>
        <dbReference type="Pfam" id="PF06568"/>
    </source>
</evidence>
<reference evidence="3" key="1">
    <citation type="submission" date="2023-07" db="EMBL/GenBank/DDBJ databases">
        <title>Thauera sp. CAU 1555 isolated from sand of Yaerae Beach.</title>
        <authorList>
            <person name="Kim W."/>
        </authorList>
    </citation>
    <scope>NUCLEOTIDE SEQUENCE [LARGE SCALE GENOMIC DNA]</scope>
    <source>
        <strain evidence="3">CAU 1555</strain>
    </source>
</reference>
<protein>
    <submittedName>
        <fullName evidence="2">DUF1127 domain-containing protein</fullName>
    </submittedName>
</protein>
<dbReference type="Pfam" id="PF06568">
    <property type="entry name" value="YjiS-like"/>
    <property type="match status" value="1"/>
</dbReference>
<sequence length="74" mass="8482">MNSLVHIAGRALVRPDPLAGLRRLARGVPSTLALWAARARQRRELLELDDRLLRDIDVSRADAEREARKPFWRA</sequence>
<dbReference type="EMBL" id="JACYTO010000002">
    <property type="protein sequence ID" value="MBD8504126.1"/>
    <property type="molecule type" value="Genomic_DNA"/>
</dbReference>
<comment type="caution">
    <text evidence="2">The sequence shown here is derived from an EMBL/GenBank/DDBJ whole genome shotgun (WGS) entry which is preliminary data.</text>
</comment>